<feature type="domain" description="GmrSD restriction endonucleases N-terminal" evidence="1">
    <location>
        <begin position="16"/>
        <end position="159"/>
    </location>
</feature>
<dbReference type="HOGENOM" id="CLU_701457_0_0_4"/>
<dbReference type="eggNOG" id="COG1479">
    <property type="taxonomic scope" value="Bacteria"/>
</dbReference>
<proteinExistence type="predicted"/>
<name>A4G306_HERAR</name>
<dbReference type="InterPro" id="IPR004919">
    <property type="entry name" value="GmrSD_N"/>
</dbReference>
<dbReference type="Proteomes" id="UP000006697">
    <property type="component" value="Chromosome"/>
</dbReference>
<gene>
    <name evidence="2" type="ordered locus">HEAR0699</name>
</gene>
<dbReference type="Pfam" id="PF03235">
    <property type="entry name" value="GmrSD_N"/>
    <property type="match status" value="1"/>
</dbReference>
<dbReference type="PANTHER" id="PTHR39639:SF1">
    <property type="entry name" value="DUF262 DOMAIN-CONTAINING PROTEIN"/>
    <property type="match status" value="1"/>
</dbReference>
<evidence type="ECO:0000313" key="2">
    <source>
        <dbReference type="EMBL" id="CAL60893.1"/>
    </source>
</evidence>
<dbReference type="PANTHER" id="PTHR39639">
    <property type="entry name" value="CHROMOSOME 16, WHOLE GENOME SHOTGUN SEQUENCE"/>
    <property type="match status" value="1"/>
</dbReference>
<dbReference type="AlphaFoldDB" id="A4G306"/>
<sequence>MRLIPSDPDIATIARRIRDGDLDLQPNFQRGEVWTTSKKQKLVDSILREWHVPPVHVIQGVAGGKDEVLDGQQRLAAIRDFLDDKLKISGTIEPFDEEIVHLDGLRFADLSEEWKRKIKRFPIRVFSIVDYKPSEPSELFYRLNQPSSLTAAEQRNSFFGKPREQIKELVKHMEDVGLQNDFLGFSNSRMAYDDALARVCVALEKGLATKTGATLLADRYRSGIEFDSLAYNRAKKAIDILAEIRGQAGRNNKLNKASLFSWLIFLCRTIESKPAIQLHQVALFFNNFENDRMMYALGSESSSHIEAVRAGLYDIYADRVTSRVADVSSVILRDLALWGLYVTDQRFMHVELSQGFFALKSFLFNLRESGKSRMSEGLLIEFMENSPFEWEVLA</sequence>
<dbReference type="STRING" id="204773.HEAR0699"/>
<organism evidence="2 3">
    <name type="scientific">Herminiimonas arsenicoxydans</name>
    <dbReference type="NCBI Taxonomy" id="204773"/>
    <lineage>
        <taxon>Bacteria</taxon>
        <taxon>Pseudomonadati</taxon>
        <taxon>Pseudomonadota</taxon>
        <taxon>Betaproteobacteria</taxon>
        <taxon>Burkholderiales</taxon>
        <taxon>Oxalobacteraceae</taxon>
        <taxon>Herminiimonas</taxon>
    </lineage>
</organism>
<dbReference type="OrthoDB" id="3654724at2"/>
<reference evidence="2 3" key="1">
    <citation type="journal article" date="2007" name="PLoS Genet.">
        <title>A tale of two oxidation states: bacterial colonization of arsenic-rich environments.</title>
        <authorList>
            <person name="Muller D."/>
            <person name="Medigue C."/>
            <person name="Koechler S."/>
            <person name="Barbe V."/>
            <person name="Barakat M."/>
            <person name="Talla E."/>
            <person name="Bonnefoy V."/>
            <person name="Krin E."/>
            <person name="Arsene-Ploetze F."/>
            <person name="Carapito C."/>
            <person name="Chandler M."/>
            <person name="Cournoyer B."/>
            <person name="Cruveiller S."/>
            <person name="Dossat C."/>
            <person name="Duval S."/>
            <person name="Heymann M."/>
            <person name="Leize E."/>
            <person name="Lieutaud A."/>
            <person name="Lievremont D."/>
            <person name="Makita Y."/>
            <person name="Mangenot S."/>
            <person name="Nitschke W."/>
            <person name="Ortet P."/>
            <person name="Perdrial N."/>
            <person name="Schoepp B."/>
            <person name="Siguier N."/>
            <person name="Simeonova D.D."/>
            <person name="Rouy Z."/>
            <person name="Segurens B."/>
            <person name="Turlin E."/>
            <person name="Vallenet D."/>
            <person name="Van Dorsselaer A."/>
            <person name="Weiss S."/>
            <person name="Weissenbach J."/>
            <person name="Lett M.C."/>
            <person name="Danchin A."/>
            <person name="Bertin P.N."/>
        </authorList>
    </citation>
    <scope>NUCLEOTIDE SEQUENCE [LARGE SCALE GENOMIC DNA]</scope>
    <source>
        <strain evidence="3">ULPAs1</strain>
    </source>
</reference>
<evidence type="ECO:0000259" key="1">
    <source>
        <dbReference type="Pfam" id="PF03235"/>
    </source>
</evidence>
<evidence type="ECO:0000313" key="3">
    <source>
        <dbReference type="Proteomes" id="UP000006697"/>
    </source>
</evidence>
<keyword evidence="3" id="KW-1185">Reference proteome</keyword>
<dbReference type="KEGG" id="har:HEAR0699"/>
<dbReference type="EMBL" id="CU207211">
    <property type="protein sequence ID" value="CAL60893.1"/>
    <property type="molecule type" value="Genomic_DNA"/>
</dbReference>
<protein>
    <recommendedName>
        <fullName evidence="1">GmrSD restriction endonucleases N-terminal domain-containing protein</fullName>
    </recommendedName>
</protein>
<accession>A4G306</accession>